<gene>
    <name evidence="1" type="ORF">SAMN04489758_12132</name>
</gene>
<keyword evidence="2" id="KW-1185">Reference proteome</keyword>
<dbReference type="Proteomes" id="UP000198558">
    <property type="component" value="Unassembled WGS sequence"/>
</dbReference>
<protein>
    <submittedName>
        <fullName evidence="1">Uncharacterized protein</fullName>
    </submittedName>
</protein>
<dbReference type="AlphaFoldDB" id="A0A1I0FPY7"/>
<accession>A0A1I0FPY7</accession>
<proteinExistence type="predicted"/>
<dbReference type="OrthoDB" id="1770840at2"/>
<organism evidence="1 2">
    <name type="scientific">Thomasclavelia cocleata</name>
    <dbReference type="NCBI Taxonomy" id="69824"/>
    <lineage>
        <taxon>Bacteria</taxon>
        <taxon>Bacillati</taxon>
        <taxon>Bacillota</taxon>
        <taxon>Erysipelotrichia</taxon>
        <taxon>Erysipelotrichales</taxon>
        <taxon>Coprobacillaceae</taxon>
        <taxon>Thomasclavelia</taxon>
    </lineage>
</organism>
<dbReference type="RefSeq" id="WP_092354510.1">
    <property type="nucleotide sequence ID" value="NZ_FOIN01000021.1"/>
</dbReference>
<dbReference type="GeneID" id="78288715"/>
<dbReference type="EMBL" id="FOIN01000021">
    <property type="protein sequence ID" value="SET60436.1"/>
    <property type="molecule type" value="Genomic_DNA"/>
</dbReference>
<name>A0A1I0FPY7_9FIRM</name>
<evidence type="ECO:0000313" key="2">
    <source>
        <dbReference type="Proteomes" id="UP000198558"/>
    </source>
</evidence>
<reference evidence="2" key="1">
    <citation type="submission" date="2016-10" db="EMBL/GenBank/DDBJ databases">
        <authorList>
            <person name="Varghese N."/>
            <person name="Submissions S."/>
        </authorList>
    </citation>
    <scope>NUCLEOTIDE SEQUENCE [LARGE SCALE GENOMIC DNA]</scope>
    <source>
        <strain evidence="2">DSM 1551</strain>
    </source>
</reference>
<evidence type="ECO:0000313" key="1">
    <source>
        <dbReference type="EMBL" id="SET60436.1"/>
    </source>
</evidence>
<sequence length="100" mass="11941">MLARLHVIISSEIDKDINTVKQILLQINPEFSISPARDYQGLKEHSEFYCTFKIHENEIQSLLDKLNDDWEGEREDCICYGFNTKMFHELVYYLEFTLFD</sequence>